<dbReference type="PANTHER" id="PTHR11487:SF0">
    <property type="entry name" value="S-ACYL FATTY ACID SYNTHASE THIOESTERASE, MEDIUM CHAIN"/>
    <property type="match status" value="1"/>
</dbReference>
<proteinExistence type="inferred from homology"/>
<dbReference type="InterPro" id="IPR012223">
    <property type="entry name" value="TEII"/>
</dbReference>
<protein>
    <submittedName>
        <fullName evidence="3">Alpha/beta fold hydrolase</fullName>
    </submittedName>
</protein>
<evidence type="ECO:0000256" key="1">
    <source>
        <dbReference type="ARBA" id="ARBA00007169"/>
    </source>
</evidence>
<reference evidence="4" key="1">
    <citation type="journal article" date="2019" name="Int. J. Syst. Evol. Microbiol.">
        <title>The Global Catalogue of Microorganisms (GCM) 10K type strain sequencing project: providing services to taxonomists for standard genome sequencing and annotation.</title>
        <authorList>
            <consortium name="The Broad Institute Genomics Platform"/>
            <consortium name="The Broad Institute Genome Sequencing Center for Infectious Disease"/>
            <person name="Wu L."/>
            <person name="Ma J."/>
        </authorList>
    </citation>
    <scope>NUCLEOTIDE SEQUENCE [LARGE SCALE GENOMIC DNA]</scope>
    <source>
        <strain evidence="4">JCM 10303</strain>
    </source>
</reference>
<dbReference type="EMBL" id="BAAAGS010000003">
    <property type="protein sequence ID" value="GAA0511613.1"/>
    <property type="molecule type" value="Genomic_DNA"/>
</dbReference>
<evidence type="ECO:0000313" key="4">
    <source>
        <dbReference type="Proteomes" id="UP001500729"/>
    </source>
</evidence>
<keyword evidence="4" id="KW-1185">Reference proteome</keyword>
<organism evidence="3 4">
    <name type="scientific">Saccharopolyspora erythraea</name>
    <name type="common">Streptomyces erythraeus</name>
    <dbReference type="NCBI Taxonomy" id="1836"/>
    <lineage>
        <taxon>Bacteria</taxon>
        <taxon>Bacillati</taxon>
        <taxon>Actinomycetota</taxon>
        <taxon>Actinomycetes</taxon>
        <taxon>Pseudonocardiales</taxon>
        <taxon>Pseudonocardiaceae</taxon>
        <taxon>Saccharopolyspora</taxon>
    </lineage>
</organism>
<name>A0ABP3M4N0_SACER</name>
<gene>
    <name evidence="3" type="ORF">GCM10009533_08110</name>
</gene>
<dbReference type="PANTHER" id="PTHR11487">
    <property type="entry name" value="THIOESTERASE"/>
    <property type="match status" value="1"/>
</dbReference>
<dbReference type="Pfam" id="PF00975">
    <property type="entry name" value="Thioesterase"/>
    <property type="match status" value="1"/>
</dbReference>
<comment type="caution">
    <text evidence="3">The sequence shown here is derived from an EMBL/GenBank/DDBJ whole genome shotgun (WGS) entry which is preliminary data.</text>
</comment>
<dbReference type="InterPro" id="IPR029058">
    <property type="entry name" value="AB_hydrolase_fold"/>
</dbReference>
<dbReference type="SUPFAM" id="SSF53474">
    <property type="entry name" value="alpha/beta-Hydrolases"/>
    <property type="match status" value="1"/>
</dbReference>
<dbReference type="Gene3D" id="3.40.50.1820">
    <property type="entry name" value="alpha/beta hydrolase"/>
    <property type="match status" value="1"/>
</dbReference>
<keyword evidence="3" id="KW-0378">Hydrolase</keyword>
<feature type="domain" description="Thioesterase" evidence="2">
    <location>
        <begin position="27"/>
        <end position="250"/>
    </location>
</feature>
<comment type="similarity">
    <text evidence="1">Belongs to the thioesterase family.</text>
</comment>
<sequence>MVGRMLDSFTVESPFVRRARRTDPRVRLFCFPHAGAGAATFAEWPRLLPPEVELIALQLPGREDRIREQPLTDLTAAVRTLGLTMRPYLRGPFAFFGHSGGALLAFELARALRGRGGPQPEHLLLSGEVAPDRPPVAEPIHELPDEEFVAALGSLGGTAESVAGDPELMRLLLPALRADFTLGERYEYRPEPPLAAAITVLGGHDDERAPEQAMRAWQEQTSGAFRLRIFEGGHFYLNDRPRELAEEIGRLLLGGDQPRTEEVRPRCPAS</sequence>
<evidence type="ECO:0000313" key="3">
    <source>
        <dbReference type="EMBL" id="GAA0511613.1"/>
    </source>
</evidence>
<accession>A0ABP3M4N0</accession>
<dbReference type="InterPro" id="IPR001031">
    <property type="entry name" value="Thioesterase"/>
</dbReference>
<evidence type="ECO:0000259" key="2">
    <source>
        <dbReference type="Pfam" id="PF00975"/>
    </source>
</evidence>
<dbReference type="Proteomes" id="UP001500729">
    <property type="component" value="Unassembled WGS sequence"/>
</dbReference>
<dbReference type="GO" id="GO:0016787">
    <property type="term" value="F:hydrolase activity"/>
    <property type="evidence" value="ECO:0007669"/>
    <property type="project" value="UniProtKB-KW"/>
</dbReference>